<reference evidence="2" key="1">
    <citation type="journal article" date="2023" name="Mol. Phylogenet. Evol.">
        <title>Genome-scale phylogeny and comparative genomics of the fungal order Sordariales.</title>
        <authorList>
            <person name="Hensen N."/>
            <person name="Bonometti L."/>
            <person name="Westerberg I."/>
            <person name="Brannstrom I.O."/>
            <person name="Guillou S."/>
            <person name="Cros-Aarteil S."/>
            <person name="Calhoun S."/>
            <person name="Haridas S."/>
            <person name="Kuo A."/>
            <person name="Mondo S."/>
            <person name="Pangilinan J."/>
            <person name="Riley R."/>
            <person name="LaButti K."/>
            <person name="Andreopoulos B."/>
            <person name="Lipzen A."/>
            <person name="Chen C."/>
            <person name="Yan M."/>
            <person name="Daum C."/>
            <person name="Ng V."/>
            <person name="Clum A."/>
            <person name="Steindorff A."/>
            <person name="Ohm R.A."/>
            <person name="Martin F."/>
            <person name="Silar P."/>
            <person name="Natvig D.O."/>
            <person name="Lalanne C."/>
            <person name="Gautier V."/>
            <person name="Ament-Velasquez S.L."/>
            <person name="Kruys A."/>
            <person name="Hutchinson M.I."/>
            <person name="Powell A.J."/>
            <person name="Barry K."/>
            <person name="Miller A.N."/>
            <person name="Grigoriev I.V."/>
            <person name="Debuchy R."/>
            <person name="Gladieux P."/>
            <person name="Hiltunen Thoren M."/>
            <person name="Johannesson H."/>
        </authorList>
    </citation>
    <scope>NUCLEOTIDE SEQUENCE</scope>
    <source>
        <strain evidence="2">CBS 955.72</strain>
    </source>
</reference>
<accession>A0AAJ0HE25</accession>
<protein>
    <submittedName>
        <fullName evidence="2">Heterokaryon incompatibility protein-domain-containing protein</fullName>
    </submittedName>
</protein>
<evidence type="ECO:0000313" key="2">
    <source>
        <dbReference type="EMBL" id="KAK3349168.1"/>
    </source>
</evidence>
<sequence>MLTAPSPCAHTSSDHDRRLIRDSARIISERLNWCLSAHANTRCSATTASNAAAVPKRLIYLDPATRKARLVTTPSPLPRYAILSYVWGAEGDNFCAVSSNIEQMHNEIPSSDLPPTLQHVFQLVRHLSISYLWVDALCIVQDDEHDKATEIVNMASTYINAFLQIAAMSSPGARHGLFVPDDGELSLDEHHEIMKVCRSLRQRDWDSTLHHHYRLLTRGWTFQERILARRCVHFTKKELVWECKSARWCECGGIGEEMDGHALINNMSAALEACMTISDEKERKGRVSPLWRECVMSYSKRNLGKANDRLPAISGIAVLLQPPDTGDGQGEYLAGLWKEAMPFDLLWRCDQTSRLKERKTFRPSWSWSSVHCGVSWPTARHWMGKPTLCPSEVEASLEASLTYLASGTYFEHGLSGVPVRHVEVKPVSSRFGEIEWGVVVLNSRKAAVQIRKRHGREGGQDRDQTDWVVETTGSVSSLPFYPDVQFTGQGREVGGEGYGEYWLVEIASAVRGDNLWEAGLVVRRATDQEDAYERVGLAGSSVCEPREGMSWFRSEPEDIKLI</sequence>
<dbReference type="Pfam" id="PF06985">
    <property type="entry name" value="HET"/>
    <property type="match status" value="1"/>
</dbReference>
<dbReference type="InterPro" id="IPR010730">
    <property type="entry name" value="HET"/>
</dbReference>
<evidence type="ECO:0000313" key="3">
    <source>
        <dbReference type="Proteomes" id="UP001275084"/>
    </source>
</evidence>
<dbReference type="PANTHER" id="PTHR33112">
    <property type="entry name" value="DOMAIN PROTEIN, PUTATIVE-RELATED"/>
    <property type="match status" value="1"/>
</dbReference>
<dbReference type="Proteomes" id="UP001275084">
    <property type="component" value="Unassembled WGS sequence"/>
</dbReference>
<proteinExistence type="predicted"/>
<keyword evidence="3" id="KW-1185">Reference proteome</keyword>
<dbReference type="PANTHER" id="PTHR33112:SF9">
    <property type="entry name" value="HETEROKARYON INCOMPATIBILITY DOMAIN-CONTAINING PROTEIN"/>
    <property type="match status" value="1"/>
</dbReference>
<dbReference type="EMBL" id="JAUIQD010000005">
    <property type="protein sequence ID" value="KAK3349168.1"/>
    <property type="molecule type" value="Genomic_DNA"/>
</dbReference>
<dbReference type="AlphaFoldDB" id="A0AAJ0HE25"/>
<feature type="domain" description="Heterokaryon incompatibility" evidence="1">
    <location>
        <begin position="80"/>
        <end position="224"/>
    </location>
</feature>
<reference evidence="2" key="2">
    <citation type="submission" date="2023-06" db="EMBL/GenBank/DDBJ databases">
        <authorList>
            <consortium name="Lawrence Berkeley National Laboratory"/>
            <person name="Haridas S."/>
            <person name="Hensen N."/>
            <person name="Bonometti L."/>
            <person name="Westerberg I."/>
            <person name="Brannstrom I.O."/>
            <person name="Guillou S."/>
            <person name="Cros-Aarteil S."/>
            <person name="Calhoun S."/>
            <person name="Kuo A."/>
            <person name="Mondo S."/>
            <person name="Pangilinan J."/>
            <person name="Riley R."/>
            <person name="Labutti K."/>
            <person name="Andreopoulos B."/>
            <person name="Lipzen A."/>
            <person name="Chen C."/>
            <person name="Yanf M."/>
            <person name="Daum C."/>
            <person name="Ng V."/>
            <person name="Clum A."/>
            <person name="Steindorff A."/>
            <person name="Ohm R."/>
            <person name="Martin F."/>
            <person name="Silar P."/>
            <person name="Natvig D."/>
            <person name="Lalanne C."/>
            <person name="Gautier V."/>
            <person name="Ament-Velasquez S.L."/>
            <person name="Kruys A."/>
            <person name="Hutchinson M.I."/>
            <person name="Powell A.J."/>
            <person name="Barry K."/>
            <person name="Miller A.N."/>
            <person name="Grigoriev I.V."/>
            <person name="Debuchy R."/>
            <person name="Gladieux P."/>
            <person name="Thoren M.H."/>
            <person name="Johannesson H."/>
        </authorList>
    </citation>
    <scope>NUCLEOTIDE SEQUENCE</scope>
    <source>
        <strain evidence="2">CBS 955.72</strain>
    </source>
</reference>
<evidence type="ECO:0000259" key="1">
    <source>
        <dbReference type="Pfam" id="PF06985"/>
    </source>
</evidence>
<comment type="caution">
    <text evidence="2">The sequence shown here is derived from an EMBL/GenBank/DDBJ whole genome shotgun (WGS) entry which is preliminary data.</text>
</comment>
<organism evidence="2 3">
    <name type="scientific">Lasiosphaeria hispida</name>
    <dbReference type="NCBI Taxonomy" id="260671"/>
    <lineage>
        <taxon>Eukaryota</taxon>
        <taxon>Fungi</taxon>
        <taxon>Dikarya</taxon>
        <taxon>Ascomycota</taxon>
        <taxon>Pezizomycotina</taxon>
        <taxon>Sordariomycetes</taxon>
        <taxon>Sordariomycetidae</taxon>
        <taxon>Sordariales</taxon>
        <taxon>Lasiosphaeriaceae</taxon>
        <taxon>Lasiosphaeria</taxon>
    </lineage>
</organism>
<gene>
    <name evidence="2" type="ORF">B0T25DRAFT_504187</name>
</gene>
<name>A0AAJ0HE25_9PEZI</name>